<dbReference type="AlphaFoldDB" id="A0AAN9HVV5"/>
<evidence type="ECO:0000259" key="2">
    <source>
        <dbReference type="PROSITE" id="PS50104"/>
    </source>
</evidence>
<comment type="caution">
    <text evidence="3">The sequence shown here is derived from an EMBL/GenBank/DDBJ whole genome shotgun (WGS) entry which is preliminary data.</text>
</comment>
<dbReference type="Pfam" id="PF01582">
    <property type="entry name" value="TIR"/>
    <property type="match status" value="1"/>
</dbReference>
<dbReference type="PROSITE" id="PS50104">
    <property type="entry name" value="TIR"/>
    <property type="match status" value="1"/>
</dbReference>
<feature type="domain" description="TIR" evidence="2">
    <location>
        <begin position="22"/>
        <end position="163"/>
    </location>
</feature>
<dbReference type="Gene3D" id="3.40.50.10140">
    <property type="entry name" value="Toll/interleukin-1 receptor homology (TIR) domain"/>
    <property type="match status" value="1"/>
</dbReference>
<dbReference type="InterPro" id="IPR000157">
    <property type="entry name" value="TIR_dom"/>
</dbReference>
<protein>
    <recommendedName>
        <fullName evidence="2">TIR domain-containing protein</fullName>
    </recommendedName>
</protein>
<evidence type="ECO:0000313" key="4">
    <source>
        <dbReference type="Proteomes" id="UP001372338"/>
    </source>
</evidence>
<proteinExistence type="predicted"/>
<gene>
    <name evidence="3" type="ORF">RIF29_29023</name>
</gene>
<sequence length="177" mass="20597">MEKSLLRFLLFSVYQTFCPVEIEHDVFISFRGKDVRHGLRNDLINELRDKEIGGREIDVFVDDRLERGNDILPTLLKKIERSQILLVIFSPRFATSTWCLEELCKMIKCCNRSGTQILIPIFYHVSPSEVRDQSGNYESALSMHKENENKCKVKIWISALKKAAKLTGFCYPSDKYE</sequence>
<dbReference type="Proteomes" id="UP001372338">
    <property type="component" value="Unassembled WGS sequence"/>
</dbReference>
<reference evidence="3 4" key="1">
    <citation type="submission" date="2024-01" db="EMBL/GenBank/DDBJ databases">
        <title>The genomes of 5 underutilized Papilionoideae crops provide insights into root nodulation and disease resistanc.</title>
        <authorList>
            <person name="Yuan L."/>
        </authorList>
    </citation>
    <scope>NUCLEOTIDE SEQUENCE [LARGE SCALE GENOMIC DNA]</scope>
    <source>
        <strain evidence="3">ZHUSHIDOU_FW_LH</strain>
        <tissue evidence="3">Leaf</tissue>
    </source>
</reference>
<keyword evidence="1" id="KW-0520">NAD</keyword>
<dbReference type="PANTHER" id="PTHR32009:SF110">
    <property type="entry name" value="DISEASE RESISTANCE PROTEIN (TIR-NBS-LRR CLASS)"/>
    <property type="match status" value="1"/>
</dbReference>
<dbReference type="SUPFAM" id="SSF52200">
    <property type="entry name" value="Toll/Interleukin receptor TIR domain"/>
    <property type="match status" value="1"/>
</dbReference>
<dbReference type="PANTHER" id="PTHR32009">
    <property type="entry name" value="TMV RESISTANCE PROTEIN N-LIKE"/>
    <property type="match status" value="1"/>
</dbReference>
<dbReference type="EMBL" id="JAYWIO010000006">
    <property type="protein sequence ID" value="KAK7255609.1"/>
    <property type="molecule type" value="Genomic_DNA"/>
</dbReference>
<accession>A0AAN9HVV5</accession>
<dbReference type="InterPro" id="IPR035897">
    <property type="entry name" value="Toll_tir_struct_dom_sf"/>
</dbReference>
<dbReference type="SMART" id="SM00255">
    <property type="entry name" value="TIR"/>
    <property type="match status" value="1"/>
</dbReference>
<keyword evidence="4" id="KW-1185">Reference proteome</keyword>
<organism evidence="3 4">
    <name type="scientific">Crotalaria pallida</name>
    <name type="common">Smooth rattlebox</name>
    <name type="synonym">Crotalaria striata</name>
    <dbReference type="NCBI Taxonomy" id="3830"/>
    <lineage>
        <taxon>Eukaryota</taxon>
        <taxon>Viridiplantae</taxon>
        <taxon>Streptophyta</taxon>
        <taxon>Embryophyta</taxon>
        <taxon>Tracheophyta</taxon>
        <taxon>Spermatophyta</taxon>
        <taxon>Magnoliopsida</taxon>
        <taxon>eudicotyledons</taxon>
        <taxon>Gunneridae</taxon>
        <taxon>Pentapetalae</taxon>
        <taxon>rosids</taxon>
        <taxon>fabids</taxon>
        <taxon>Fabales</taxon>
        <taxon>Fabaceae</taxon>
        <taxon>Papilionoideae</taxon>
        <taxon>50 kb inversion clade</taxon>
        <taxon>genistoids sensu lato</taxon>
        <taxon>core genistoids</taxon>
        <taxon>Crotalarieae</taxon>
        <taxon>Crotalaria</taxon>
    </lineage>
</organism>
<dbReference type="GO" id="GO:0007165">
    <property type="term" value="P:signal transduction"/>
    <property type="evidence" value="ECO:0007669"/>
    <property type="project" value="InterPro"/>
</dbReference>
<evidence type="ECO:0000256" key="1">
    <source>
        <dbReference type="ARBA" id="ARBA00023027"/>
    </source>
</evidence>
<dbReference type="FunFam" id="3.40.50.10140:FF:000007">
    <property type="entry name" value="Disease resistance protein (TIR-NBS-LRR class)"/>
    <property type="match status" value="1"/>
</dbReference>
<name>A0AAN9HVV5_CROPI</name>
<evidence type="ECO:0000313" key="3">
    <source>
        <dbReference type="EMBL" id="KAK7255609.1"/>
    </source>
</evidence>